<dbReference type="AlphaFoldDB" id="A0A2N6NXS1"/>
<keyword evidence="2" id="KW-0732">Signal</keyword>
<sequence>MQSLILAASVAGLSAYALPSNATVTASPNIVYTTEVVTALTTYCPASTTLTFNSKTYTVTSATTLTITDCPCTVHKPVPTGHAQDECAKKCSNALFECKAKPDANQSSCVSEYNSCLGFQAIGGGKADYYPSACSKGDNPPAPTGTGHNQDECAKKCSNALFECKAKPDANQSSCVSEYNSCLGFQAIGGGKADYYPSACSKGDNPPAPTGTGHAQDECAKKCSDALFDCKSKPDANQSTCVSNYNSCLGFEAIGGGKADYYPTACSKEGNNPPAPTGTGHAQDECAKKCSNALFDCKSKPDANQSTCVSNYNSCLGFQAIGDGKADYYPAACSKEGNTPAPTGTPGQGQGQTPPSGQGQTPPSGQGQTPPSGQGQTPPSGQGQTPPSGQGQTPPSGQGQTPPSGQGQTPPAGQGQGQDECAKKCVAALGDCKAQPGANQSFCVSSYNNCLGYEAIGGGKADYSPSACAPKATGTGATAVPTVPVTVGAAGIVRPVSLFVLGAVLLL</sequence>
<dbReference type="OMA" id="QDECAKK"/>
<reference evidence="3 4" key="1">
    <citation type="journal article" date="2016" name="Appl. Microbiol. Biotechnol.">
        <title>Characterization of T-DNA insertion mutants with decreased virulence in the entomopathogenic fungus Beauveria bassiana JEF-007.</title>
        <authorList>
            <person name="Kim S."/>
            <person name="Lee S.J."/>
            <person name="Nai Y.S."/>
            <person name="Yu J.S."/>
            <person name="Lee M.R."/>
            <person name="Yang Y.T."/>
            <person name="Kim J.S."/>
        </authorList>
    </citation>
    <scope>NUCLEOTIDE SEQUENCE [LARGE SCALE GENOMIC DNA]</scope>
    <source>
        <strain evidence="3 4">JEF-007</strain>
    </source>
</reference>
<feature type="compositionally biased region" description="Low complexity" evidence="1">
    <location>
        <begin position="339"/>
        <end position="413"/>
    </location>
</feature>
<dbReference type="Proteomes" id="UP000235728">
    <property type="component" value="Unassembled WGS sequence"/>
</dbReference>
<evidence type="ECO:0000313" key="3">
    <source>
        <dbReference type="EMBL" id="PMB72062.1"/>
    </source>
</evidence>
<feature type="signal peptide" evidence="2">
    <location>
        <begin position="1"/>
        <end position="15"/>
    </location>
</feature>
<gene>
    <name evidence="3" type="primary">ccg-6_1</name>
    <name evidence="3" type="ORF">BM221_002162</name>
</gene>
<organism evidence="3 4">
    <name type="scientific">Beauveria bassiana</name>
    <name type="common">White muscardine disease fungus</name>
    <name type="synonym">Tritirachium shiotae</name>
    <dbReference type="NCBI Taxonomy" id="176275"/>
    <lineage>
        <taxon>Eukaryota</taxon>
        <taxon>Fungi</taxon>
        <taxon>Dikarya</taxon>
        <taxon>Ascomycota</taxon>
        <taxon>Pezizomycotina</taxon>
        <taxon>Sordariomycetes</taxon>
        <taxon>Hypocreomycetidae</taxon>
        <taxon>Hypocreales</taxon>
        <taxon>Cordycipitaceae</taxon>
        <taxon>Beauveria</taxon>
    </lineage>
</organism>
<comment type="caution">
    <text evidence="3">The sequence shown here is derived from an EMBL/GenBank/DDBJ whole genome shotgun (WGS) entry which is preliminary data.</text>
</comment>
<evidence type="ECO:0000256" key="2">
    <source>
        <dbReference type="SAM" id="SignalP"/>
    </source>
</evidence>
<dbReference type="EMBL" id="MRVG01000002">
    <property type="protein sequence ID" value="PMB72062.1"/>
    <property type="molecule type" value="Genomic_DNA"/>
</dbReference>
<name>A0A2N6NXS1_BEABA</name>
<evidence type="ECO:0000313" key="4">
    <source>
        <dbReference type="Proteomes" id="UP000235728"/>
    </source>
</evidence>
<evidence type="ECO:0000256" key="1">
    <source>
        <dbReference type="SAM" id="MobiDB-lite"/>
    </source>
</evidence>
<accession>A0A2N6NXS1</accession>
<feature type="chain" id="PRO_5014607393" evidence="2">
    <location>
        <begin position="16"/>
        <end position="507"/>
    </location>
</feature>
<proteinExistence type="predicted"/>
<feature type="region of interest" description="Disordered" evidence="1">
    <location>
        <begin position="337"/>
        <end position="418"/>
    </location>
</feature>
<protein>
    <submittedName>
        <fullName evidence="3">Clock-controlled protein 6</fullName>
    </submittedName>
</protein>